<dbReference type="PROSITE" id="PS50090">
    <property type="entry name" value="MYB_LIKE"/>
    <property type="match status" value="1"/>
</dbReference>
<dbReference type="CDD" id="cd00167">
    <property type="entry name" value="SANT"/>
    <property type="match status" value="1"/>
</dbReference>
<dbReference type="GO" id="GO:0006325">
    <property type="term" value="P:chromatin organization"/>
    <property type="evidence" value="ECO:0007669"/>
    <property type="project" value="UniProtKB-KW"/>
</dbReference>
<reference evidence="5" key="1">
    <citation type="journal article" date="2017" name="Nature">
        <title>The genome of Chenopodium quinoa.</title>
        <authorList>
            <person name="Jarvis D.E."/>
            <person name="Ho Y.S."/>
            <person name="Lightfoot D.J."/>
            <person name="Schmoeckel S.M."/>
            <person name="Li B."/>
            <person name="Borm T.J.A."/>
            <person name="Ohyanagi H."/>
            <person name="Mineta K."/>
            <person name="Michell C.T."/>
            <person name="Saber N."/>
            <person name="Kharbatia N.M."/>
            <person name="Rupper R.R."/>
            <person name="Sharp A.R."/>
            <person name="Dally N."/>
            <person name="Boughton B.A."/>
            <person name="Woo Y.H."/>
            <person name="Gao G."/>
            <person name="Schijlen E.G.W.M."/>
            <person name="Guo X."/>
            <person name="Momin A.A."/>
            <person name="Negrao S."/>
            <person name="Al-Babili S."/>
            <person name="Gehring C."/>
            <person name="Roessner U."/>
            <person name="Jung C."/>
            <person name="Murphy K."/>
            <person name="Arold S.T."/>
            <person name="Gojobori T."/>
            <person name="van der Linden C.G."/>
            <person name="van Loo E.N."/>
            <person name="Jellen E.N."/>
            <person name="Maughan P.J."/>
            <person name="Tester M."/>
        </authorList>
    </citation>
    <scope>NUCLEOTIDE SEQUENCE [LARGE SCALE GENOMIC DNA]</scope>
    <source>
        <strain evidence="5">cv. PI 614886</strain>
    </source>
</reference>
<feature type="compositionally biased region" description="Polar residues" evidence="2">
    <location>
        <begin position="1671"/>
        <end position="1728"/>
    </location>
</feature>
<proteinExistence type="predicted"/>
<protein>
    <submittedName>
        <fullName evidence="5">Uncharacterized protein</fullName>
    </submittedName>
</protein>
<evidence type="ECO:0000256" key="1">
    <source>
        <dbReference type="ARBA" id="ARBA00022853"/>
    </source>
</evidence>
<feature type="compositionally biased region" description="Polar residues" evidence="2">
    <location>
        <begin position="1510"/>
        <end position="1524"/>
    </location>
</feature>
<feature type="compositionally biased region" description="Polar residues" evidence="2">
    <location>
        <begin position="1487"/>
        <end position="1497"/>
    </location>
</feature>
<feature type="region of interest" description="Disordered" evidence="2">
    <location>
        <begin position="936"/>
        <end position="972"/>
    </location>
</feature>
<dbReference type="PANTHER" id="PTHR46774">
    <property type="entry name" value="CHROMATIN MODIFICATION-RELATED PROTEIN EAF1 A-RELATED"/>
    <property type="match status" value="1"/>
</dbReference>
<feature type="compositionally biased region" description="Low complexity" evidence="2">
    <location>
        <begin position="1830"/>
        <end position="1883"/>
    </location>
</feature>
<feature type="region of interest" description="Disordered" evidence="2">
    <location>
        <begin position="108"/>
        <end position="227"/>
    </location>
</feature>
<feature type="compositionally biased region" description="Polar residues" evidence="2">
    <location>
        <begin position="1613"/>
        <end position="1634"/>
    </location>
</feature>
<feature type="region of interest" description="Disordered" evidence="2">
    <location>
        <begin position="1447"/>
        <end position="1560"/>
    </location>
</feature>
<dbReference type="Proteomes" id="UP000596660">
    <property type="component" value="Unplaced"/>
</dbReference>
<feature type="compositionally biased region" description="Low complexity" evidence="2">
    <location>
        <begin position="1447"/>
        <end position="1486"/>
    </location>
</feature>
<dbReference type="Gramene" id="AUR62001094-RA">
    <property type="protein sequence ID" value="AUR62001094-RA:cds"/>
    <property type="gene ID" value="AUR62001094"/>
</dbReference>
<feature type="region of interest" description="Disordered" evidence="2">
    <location>
        <begin position="1084"/>
        <end position="1119"/>
    </location>
</feature>
<feature type="region of interest" description="Disordered" evidence="2">
    <location>
        <begin position="838"/>
        <end position="874"/>
    </location>
</feature>
<dbReference type="SMART" id="SM00717">
    <property type="entry name" value="SANT"/>
    <property type="match status" value="1"/>
</dbReference>
<feature type="region of interest" description="Disordered" evidence="2">
    <location>
        <begin position="1351"/>
        <end position="1420"/>
    </location>
</feature>
<evidence type="ECO:0000259" key="4">
    <source>
        <dbReference type="PROSITE" id="PS51204"/>
    </source>
</evidence>
<accession>A0A803KPY8</accession>
<feature type="compositionally biased region" description="Basic residues" evidence="2">
    <location>
        <begin position="187"/>
        <end position="196"/>
    </location>
</feature>
<dbReference type="Pfam" id="PF07529">
    <property type="entry name" value="HSA"/>
    <property type="match status" value="1"/>
</dbReference>
<name>A0A803KPY8_CHEQI</name>
<dbReference type="PROSITE" id="PS51204">
    <property type="entry name" value="HSA"/>
    <property type="match status" value="1"/>
</dbReference>
<feature type="region of interest" description="Disordered" evidence="2">
    <location>
        <begin position="305"/>
        <end position="339"/>
    </location>
</feature>
<dbReference type="InterPro" id="IPR001005">
    <property type="entry name" value="SANT/Myb"/>
</dbReference>
<feature type="region of interest" description="Disordered" evidence="2">
    <location>
        <begin position="1830"/>
        <end position="1893"/>
    </location>
</feature>
<evidence type="ECO:0000256" key="2">
    <source>
        <dbReference type="SAM" id="MobiDB-lite"/>
    </source>
</evidence>
<feature type="compositionally biased region" description="Basic and acidic residues" evidence="2">
    <location>
        <begin position="440"/>
        <end position="480"/>
    </location>
</feature>
<keyword evidence="6" id="KW-1185">Reference proteome</keyword>
<dbReference type="EnsemblPlants" id="AUR62001094-RA">
    <property type="protein sequence ID" value="AUR62001094-RA:cds"/>
    <property type="gene ID" value="AUR62001094"/>
</dbReference>
<feature type="domain" description="Myb-like" evidence="3">
    <location>
        <begin position="1036"/>
        <end position="1088"/>
    </location>
</feature>
<evidence type="ECO:0000259" key="3">
    <source>
        <dbReference type="PROSITE" id="PS50090"/>
    </source>
</evidence>
<feature type="compositionally biased region" description="Polar residues" evidence="2">
    <location>
        <begin position="1778"/>
        <end position="1808"/>
    </location>
</feature>
<feature type="compositionally biased region" description="Low complexity" evidence="2">
    <location>
        <begin position="1658"/>
        <end position="1670"/>
    </location>
</feature>
<feature type="region of interest" description="Disordered" evidence="2">
    <location>
        <begin position="492"/>
        <end position="512"/>
    </location>
</feature>
<feature type="region of interest" description="Disordered" evidence="2">
    <location>
        <begin position="1604"/>
        <end position="1732"/>
    </location>
</feature>
<dbReference type="InterPro" id="IPR014012">
    <property type="entry name" value="HSA_dom"/>
</dbReference>
<feature type="region of interest" description="Disordered" evidence="2">
    <location>
        <begin position="1755"/>
        <end position="1816"/>
    </location>
</feature>
<feature type="compositionally biased region" description="Low complexity" evidence="2">
    <location>
        <begin position="1528"/>
        <end position="1556"/>
    </location>
</feature>
<dbReference type="OMA" id="MGHRKHL"/>
<evidence type="ECO:0000313" key="5">
    <source>
        <dbReference type="EnsemblPlants" id="AUR62001094-RA:cds"/>
    </source>
</evidence>
<feature type="compositionally biased region" description="Polar residues" evidence="2">
    <location>
        <begin position="1373"/>
        <end position="1385"/>
    </location>
</feature>
<keyword evidence="1" id="KW-0156">Chromatin regulator</keyword>
<feature type="compositionally biased region" description="Polar residues" evidence="2">
    <location>
        <begin position="155"/>
        <end position="172"/>
    </location>
</feature>
<dbReference type="GO" id="GO:0035267">
    <property type="term" value="C:NuA4 histone acetyltransferase complex"/>
    <property type="evidence" value="ECO:0007669"/>
    <property type="project" value="InterPro"/>
</dbReference>
<dbReference type="Pfam" id="PF13921">
    <property type="entry name" value="Myb_DNA-bind_6"/>
    <property type="match status" value="1"/>
</dbReference>
<sequence length="1893" mass="203524">MHGFSSGSTFLVNAEVDSMGGVVDGGVGIGNKPSPRRAAIAKAQADLRLEYDVREERRRELEFLEKGGNPLDFKFGHAASVSVQSTSHTYQHPDQILTSEAKGSFALTASPHGDSVESSGRLGITTACEPNSADNFDGDNETLESERKSKHPTRVSITPSEHSSQLDGSQSVKDSEDSPIFQPKKGQAYKRRNRSRTNRDGPRSSSSDMATRGGHNSALPGRHGLLSKPVVPENKFVIESDGAHGLHLSTTSRPIEISEGKLNMSTLKDKREELGTSRVKADDVPAATTSVKTDLDAVNEDVVTVDAEGPPGSGTEKKEDIASSSQPDECGKLNGDGKSTPNDALIYNAAVVTKGIDSESSCTHTSISVDGNGNTESDLYTNLKNVDSNGAPKEHKLPLGDKSISVDDEMLYEKHVTNTVETSCVKDVQNSLSHQGNGFADKDQEVEVDKSSSRDKLDKLECPNNREELGANDHAETKPDKEHVLLGDSVPKAESSCPVGPLSSVEPSSQEAKRKRIAELSVGLMPREHKRKSHWDFVLEEMAWLANDFSQERVWKITAAAQLGHQVALASRSRSEKQHKFMKQKSVAHTLANAVMEFWHSASLRAENVASSQLEKCMNDASLIADASGQAKDEVGVPDMGEASEEKLQSTGSKQDLSLYGYAVRFLQYNCSLTPLVKVEDSGTPDVAYDMDLAGVSWQDQLTEENLFYLVPPGAIETYRKSIESCLTELERASNNVQEEVDTSFYDATAEFGYQENDYEEDEGDNVYYLPGAFDTERPSKKKRKNMKSYPSARSYELGGDLAYGRCVDSRNGTPQSALMGKRPADKNFHVGSIPTKRVRTASRPRVVGPFGPGSMGVAPAPSRADASSGDTNSYQDDMSTLHGGSIVPRGSEVDSAMDYENQSTFDSAEILAKPKKKKKIKHPGAAYDSRWQVDSSFQNEQKDHARKRLDCHQPESNGNSGPFGHHAKKPKTLKQSLDNSFDNTMPMSGSVASPVASQMSNMSSQSKIIKLIGGRDRIRKAKGLKVPAVQPGSGSPWSSFEDQALIVLVHDMGPNWELVSDAINSTLRFKCIFRKPEECKEQHKNLMDRTPGDGAEDSGSSAPYPSTLPGIPKNDNPDLKQITPVHGSHVGALSQVMPNNLNGVILTPLDLCDIAASNQDTIPLGFQGLHAGGLTLPNQGASPSMHPSGSLNTSIPGLPGSPSMGINNNMASQTQFSNSRDARYPVPRSTAMPIEEQQRLQQYNHMLPGRNVQPSNLSSGSLSGSDRGVRILPGGNGVGMGAGMSRSMPMSRPGIQGVSSSSMLNTGSMLTSNMGGMPNNMNVHSGTASGQGNSMFRPRGSLHMVRPGQNAEHQRQMTLPESGSPGVPPFGSLSSGFNNQSASPPLQAYAGHHHQQHLMTQQHSHVLGTPHLPGSNHSVTPEQQAFLRLARDKQIQHRFALMTHAQTPSQLPVSSSVQNSSQLQSPSSSQPVSLPPLTSSSPITQVPSQSSLQQKHQVGKATPQGLGRNAQSGPSGLMNQAGKQRQRQAQQIQQQYLQSGRQHPQQRQQSQSQPPAKLLKGMGRNNVLMHQNLPIDPSHLNGLTANSGNQVAEKGEQDVHLMQPQGLYPGSGVNTMQQSKPLASPHSSNQLQHQKPYANSVPAAPKQGQIPSHLDGSNQSQVPVVSSNPASGGSTQGLPSTVMPSPNHQPLQGQSQPPLKVVSQSQPALQRAVHQNRQVNSDPLTKSQPDHAPLEQQYANNTLTAGVQPACADSTSAIPAPSSAGTAARKQGLESLSDPTLTNPPTASGPISSPAITTSSDNETLPSVNDGLGQRQLSGNLAVHGHGVQFQHQQSQLQHPSPLQPILPQKQSQHQLQQLEKSPQRVPQSQAQSQIQAGQSGVFARTPNSRLE</sequence>
<reference evidence="5" key="2">
    <citation type="submission" date="2021-03" db="UniProtKB">
        <authorList>
            <consortium name="EnsemblPlants"/>
        </authorList>
    </citation>
    <scope>IDENTIFICATION</scope>
</reference>
<organism evidence="5 6">
    <name type="scientific">Chenopodium quinoa</name>
    <name type="common">Quinoa</name>
    <dbReference type="NCBI Taxonomy" id="63459"/>
    <lineage>
        <taxon>Eukaryota</taxon>
        <taxon>Viridiplantae</taxon>
        <taxon>Streptophyta</taxon>
        <taxon>Embryophyta</taxon>
        <taxon>Tracheophyta</taxon>
        <taxon>Spermatophyta</taxon>
        <taxon>Magnoliopsida</taxon>
        <taxon>eudicotyledons</taxon>
        <taxon>Gunneridae</taxon>
        <taxon>Pentapetalae</taxon>
        <taxon>Caryophyllales</taxon>
        <taxon>Chenopodiaceae</taxon>
        <taxon>Chenopodioideae</taxon>
        <taxon>Atripliceae</taxon>
        <taxon>Chenopodium</taxon>
    </lineage>
</organism>
<feature type="domain" description="HSA" evidence="4">
    <location>
        <begin position="522"/>
        <end position="597"/>
    </location>
</feature>
<feature type="compositionally biased region" description="Basic and acidic residues" evidence="2">
    <location>
        <begin position="941"/>
        <end position="954"/>
    </location>
</feature>
<dbReference type="PANTHER" id="PTHR46774:SF3">
    <property type="entry name" value="CHROMATIN MODIFICATION-RELATED PROTEIN EAF1 A-RELATED"/>
    <property type="match status" value="1"/>
</dbReference>
<dbReference type="SMART" id="SM00573">
    <property type="entry name" value="HSA"/>
    <property type="match status" value="1"/>
</dbReference>
<dbReference type="InterPro" id="IPR044798">
    <property type="entry name" value="EAF1A/B"/>
</dbReference>
<evidence type="ECO:0000313" key="6">
    <source>
        <dbReference type="Proteomes" id="UP000596660"/>
    </source>
</evidence>
<feature type="region of interest" description="Disordered" evidence="2">
    <location>
        <begin position="432"/>
        <end position="480"/>
    </location>
</feature>